<comment type="caution">
    <text evidence="2">The sequence shown here is derived from an EMBL/GenBank/DDBJ whole genome shotgun (WGS) entry which is preliminary data.</text>
</comment>
<gene>
    <name evidence="2" type="ORF">BUALT_Bualt01G0116500</name>
</gene>
<dbReference type="Pfam" id="PF24758">
    <property type="entry name" value="LRR_At5g56370"/>
    <property type="match status" value="1"/>
</dbReference>
<dbReference type="Proteomes" id="UP000826271">
    <property type="component" value="Unassembled WGS sequence"/>
</dbReference>
<dbReference type="EMBL" id="WHWC01000001">
    <property type="protein sequence ID" value="KAG8390755.1"/>
    <property type="molecule type" value="Genomic_DNA"/>
</dbReference>
<keyword evidence="3" id="KW-1185">Reference proteome</keyword>
<sequence length="373" mass="42825">MHNEINFADTVSRVMLLRNVRDINTFRLILRNEMFSEAQLDTWIRTTIARNVQTLVINLSFQVWLPRCLFTCKTLVDLRLYDCGPIPDDAVLLPNLKKLHLDSFQYGTDEKLQNLISGCPVLEELNIHAIVANDLKSCIISSPTIKWLSLNLQLIDYEDDFCDYKLEINAPAVRYLVVEEDGISQHISTGTFNSLVEANICLNNGEVKDDVLYSSSVLELVEKVCQVKCLRVSIGSRQFLDSSFATATSKFINLTKLELDADWLLLLKFLESADNLQVLIIREVASDLKCWREPHQVPLCLLSHLRQVTIDKFGYSEDEFKMVSYVLKNGEFLNMMDIHGNYYVSDLSEKKFNALQRVSAFERRSQTCKLKFS</sequence>
<reference evidence="2" key="1">
    <citation type="submission" date="2019-10" db="EMBL/GenBank/DDBJ databases">
        <authorList>
            <person name="Zhang R."/>
            <person name="Pan Y."/>
            <person name="Wang J."/>
            <person name="Ma R."/>
            <person name="Yu S."/>
        </authorList>
    </citation>
    <scope>NUCLEOTIDE SEQUENCE</scope>
    <source>
        <strain evidence="2">LA-IB0</strain>
        <tissue evidence="2">Leaf</tissue>
    </source>
</reference>
<evidence type="ECO:0000313" key="3">
    <source>
        <dbReference type="Proteomes" id="UP000826271"/>
    </source>
</evidence>
<evidence type="ECO:0000259" key="1">
    <source>
        <dbReference type="SMART" id="SM00579"/>
    </source>
</evidence>
<dbReference type="SUPFAM" id="SSF52047">
    <property type="entry name" value="RNI-like"/>
    <property type="match status" value="1"/>
</dbReference>
<feature type="domain" description="FBD" evidence="1">
    <location>
        <begin position="299"/>
        <end position="373"/>
    </location>
</feature>
<dbReference type="InterPro" id="IPR050232">
    <property type="entry name" value="FBL13/AtMIF1-like"/>
</dbReference>
<organism evidence="2 3">
    <name type="scientific">Buddleja alternifolia</name>
    <dbReference type="NCBI Taxonomy" id="168488"/>
    <lineage>
        <taxon>Eukaryota</taxon>
        <taxon>Viridiplantae</taxon>
        <taxon>Streptophyta</taxon>
        <taxon>Embryophyta</taxon>
        <taxon>Tracheophyta</taxon>
        <taxon>Spermatophyta</taxon>
        <taxon>Magnoliopsida</taxon>
        <taxon>eudicotyledons</taxon>
        <taxon>Gunneridae</taxon>
        <taxon>Pentapetalae</taxon>
        <taxon>asterids</taxon>
        <taxon>lamiids</taxon>
        <taxon>Lamiales</taxon>
        <taxon>Scrophulariaceae</taxon>
        <taxon>Buddlejeae</taxon>
        <taxon>Buddleja</taxon>
    </lineage>
</organism>
<dbReference type="InterPro" id="IPR006566">
    <property type="entry name" value="FBD"/>
</dbReference>
<dbReference type="AlphaFoldDB" id="A0AAV6YAG0"/>
<dbReference type="PANTHER" id="PTHR31900">
    <property type="entry name" value="F-BOX/RNI SUPERFAMILY PROTEIN-RELATED"/>
    <property type="match status" value="1"/>
</dbReference>
<dbReference type="InterPro" id="IPR032675">
    <property type="entry name" value="LRR_dom_sf"/>
</dbReference>
<proteinExistence type="predicted"/>
<dbReference type="Pfam" id="PF08387">
    <property type="entry name" value="FBD"/>
    <property type="match status" value="1"/>
</dbReference>
<dbReference type="Gene3D" id="3.80.10.10">
    <property type="entry name" value="Ribonuclease Inhibitor"/>
    <property type="match status" value="1"/>
</dbReference>
<dbReference type="PANTHER" id="PTHR31900:SF34">
    <property type="entry name" value="EMB|CAB62440.1-RELATED"/>
    <property type="match status" value="1"/>
</dbReference>
<name>A0AAV6YAG0_9LAMI</name>
<protein>
    <recommendedName>
        <fullName evidence="1">FBD domain-containing protein</fullName>
    </recommendedName>
</protein>
<accession>A0AAV6YAG0</accession>
<dbReference type="InterPro" id="IPR055411">
    <property type="entry name" value="LRR_FXL15/At3g58940/PEG3-like"/>
</dbReference>
<dbReference type="SMART" id="SM00579">
    <property type="entry name" value="FBD"/>
    <property type="match status" value="1"/>
</dbReference>
<evidence type="ECO:0000313" key="2">
    <source>
        <dbReference type="EMBL" id="KAG8390755.1"/>
    </source>
</evidence>